<keyword evidence="1 4" id="KW-0808">Transferase</keyword>
<evidence type="ECO:0000259" key="2">
    <source>
        <dbReference type="Pfam" id="PF00793"/>
    </source>
</evidence>
<evidence type="ECO:0000313" key="4">
    <source>
        <dbReference type="EMBL" id="MCM8558052.1"/>
    </source>
</evidence>
<dbReference type="Pfam" id="PF18152">
    <property type="entry name" value="DAHP_snth_FXD"/>
    <property type="match status" value="1"/>
</dbReference>
<evidence type="ECO:0000313" key="5">
    <source>
        <dbReference type="Proteomes" id="UP001155128"/>
    </source>
</evidence>
<dbReference type="AlphaFoldDB" id="A0A9X2EI89"/>
<dbReference type="GO" id="GO:0003849">
    <property type="term" value="F:3-deoxy-7-phosphoheptulonate synthase activity"/>
    <property type="evidence" value="ECO:0007669"/>
    <property type="project" value="UniProtKB-EC"/>
</dbReference>
<dbReference type="InterPro" id="IPR052899">
    <property type="entry name" value="Class-I_DAHP_synthase"/>
</dbReference>
<dbReference type="SUPFAM" id="SSF51569">
    <property type="entry name" value="Aldolase"/>
    <property type="match status" value="1"/>
</dbReference>
<gene>
    <name evidence="4" type="primary">aroF</name>
    <name evidence="4" type="ORF">NDO55_09480</name>
</gene>
<protein>
    <submittedName>
        <fullName evidence="4">3-deoxy-7-phosphoheptulonate synthase</fullName>
        <ecNumber evidence="4">2.5.1.54</ecNumber>
    </submittedName>
</protein>
<dbReference type="GO" id="GO:0009073">
    <property type="term" value="P:aromatic amino acid family biosynthetic process"/>
    <property type="evidence" value="ECO:0007669"/>
    <property type="project" value="InterPro"/>
</dbReference>
<reference evidence="4" key="1">
    <citation type="submission" date="2022-06" db="EMBL/GenBank/DDBJ databases">
        <title>Sphingomicrobium sedimins sp. nov., a marine bacterium isolated from tidal flat.</title>
        <authorList>
            <person name="Kim C.-H."/>
            <person name="Yoo Y."/>
            <person name="Kim J.-J."/>
        </authorList>
    </citation>
    <scope>NUCLEOTIDE SEQUENCE</scope>
    <source>
        <strain evidence="4">GRR-S6-50</strain>
    </source>
</reference>
<evidence type="ECO:0000256" key="1">
    <source>
        <dbReference type="ARBA" id="ARBA00022679"/>
    </source>
</evidence>
<dbReference type="NCBIfam" id="TIGR01361">
    <property type="entry name" value="DAHP_synth_Bsub"/>
    <property type="match status" value="1"/>
</dbReference>
<dbReference type="InterPro" id="IPR006218">
    <property type="entry name" value="DAHP1/KDSA"/>
</dbReference>
<dbReference type="InterPro" id="IPR006268">
    <property type="entry name" value="DAHP_syn_2"/>
</dbReference>
<dbReference type="EMBL" id="JAMSHT010000001">
    <property type="protein sequence ID" value="MCM8558052.1"/>
    <property type="molecule type" value="Genomic_DNA"/>
</dbReference>
<dbReference type="NCBIfam" id="NF006421">
    <property type="entry name" value="PRK08673.1"/>
    <property type="match status" value="1"/>
</dbReference>
<feature type="domain" description="DAHP synthase ferredoxin-like" evidence="3">
    <location>
        <begin position="1"/>
        <end position="66"/>
    </location>
</feature>
<keyword evidence="5" id="KW-1185">Reference proteome</keyword>
<dbReference type="Gene3D" id="3.30.70.1140">
    <property type="entry name" value="Phospho-2-dehydro-3-deoxyheptonate aldolase, domain 1"/>
    <property type="match status" value="1"/>
</dbReference>
<evidence type="ECO:0000259" key="3">
    <source>
        <dbReference type="Pfam" id="PF18152"/>
    </source>
</evidence>
<dbReference type="Pfam" id="PF00793">
    <property type="entry name" value="DAHP_synth_1"/>
    <property type="match status" value="1"/>
</dbReference>
<proteinExistence type="predicted"/>
<dbReference type="InterPro" id="IPR013785">
    <property type="entry name" value="Aldolase_TIM"/>
</dbReference>
<feature type="domain" description="DAHP synthetase I/KDSA" evidence="2">
    <location>
        <begin position="88"/>
        <end position="324"/>
    </location>
</feature>
<dbReference type="NCBIfam" id="NF009239">
    <property type="entry name" value="PRK12595.1"/>
    <property type="match status" value="1"/>
</dbReference>
<dbReference type="GO" id="GO:0016832">
    <property type="term" value="F:aldehyde-lyase activity"/>
    <property type="evidence" value="ECO:0007669"/>
    <property type="project" value="InterPro"/>
</dbReference>
<dbReference type="RefSeq" id="WP_252114658.1">
    <property type="nucleotide sequence ID" value="NZ_JAMSHT010000001.1"/>
</dbReference>
<dbReference type="PANTHER" id="PTHR43018">
    <property type="entry name" value="PHOSPHO-2-DEHYDRO-3-DEOXYHEPTONATE ALDOLASE"/>
    <property type="match status" value="1"/>
</dbReference>
<name>A0A9X2EI89_9SPHN</name>
<comment type="caution">
    <text evidence="4">The sequence shown here is derived from an EMBL/GenBank/DDBJ whole genome shotgun (WGS) entry which is preliminary data.</text>
</comment>
<dbReference type="Gene3D" id="3.20.20.70">
    <property type="entry name" value="Aldolase class I"/>
    <property type="match status" value="1"/>
</dbReference>
<dbReference type="InterPro" id="IPR041071">
    <property type="entry name" value="DAHP_snth_FXD"/>
</dbReference>
<dbReference type="EC" id="2.5.1.54" evidence="4"/>
<accession>A0A9X2EI89</accession>
<sequence>MIIVMKPEADKETVDRLLEKIESKGLKPLHMPGAERVVLGALGDERVLAELQLEAEPSVESVKPILAPYKLAARDLHPHDSVIEIGNAAIGGGRFALIAGPCAVENEEQVMASAKAAKEAGARVLRGGAYKPRTSPYSFQGHGPEGLELLRKAGDAHDLPIVTELVDTRDLDLLVEKSDAIQIGTRNMQNFELLKAVGGTDKPVMLKRGMAAKIDDLLMAAEYILAHGNEQVILCERGIRTFETATRNTLDLAAVPLLKEKTHLPVIVDPSHGTGKRELVTPMALAAAAAGADGVMVEVHYNPPSALSDGPQSLYPEQMVALGDQLDRLLGALGRA</sequence>
<dbReference type="PANTHER" id="PTHR43018:SF2">
    <property type="entry name" value="PHOSPHO-2-DEHYDRO-3-DEOXYHEPTONATE ALDOLASE"/>
    <property type="match status" value="1"/>
</dbReference>
<organism evidence="4 5">
    <name type="scientific">Sphingomicrobium sediminis</name>
    <dbReference type="NCBI Taxonomy" id="2950949"/>
    <lineage>
        <taxon>Bacteria</taxon>
        <taxon>Pseudomonadati</taxon>
        <taxon>Pseudomonadota</taxon>
        <taxon>Alphaproteobacteria</taxon>
        <taxon>Sphingomonadales</taxon>
        <taxon>Sphingomonadaceae</taxon>
        <taxon>Sphingomicrobium</taxon>
    </lineage>
</organism>
<dbReference type="Proteomes" id="UP001155128">
    <property type="component" value="Unassembled WGS sequence"/>
</dbReference>